<keyword evidence="2" id="KW-1185">Reference proteome</keyword>
<dbReference type="Proteomes" id="UP000308600">
    <property type="component" value="Unassembled WGS sequence"/>
</dbReference>
<organism evidence="1 2">
    <name type="scientific">Pluteus cervinus</name>
    <dbReference type="NCBI Taxonomy" id="181527"/>
    <lineage>
        <taxon>Eukaryota</taxon>
        <taxon>Fungi</taxon>
        <taxon>Dikarya</taxon>
        <taxon>Basidiomycota</taxon>
        <taxon>Agaricomycotina</taxon>
        <taxon>Agaricomycetes</taxon>
        <taxon>Agaricomycetidae</taxon>
        <taxon>Agaricales</taxon>
        <taxon>Pluteineae</taxon>
        <taxon>Pluteaceae</taxon>
        <taxon>Pluteus</taxon>
    </lineage>
</organism>
<evidence type="ECO:0000313" key="2">
    <source>
        <dbReference type="Proteomes" id="UP000308600"/>
    </source>
</evidence>
<name>A0ACD3B1J3_9AGAR</name>
<reference evidence="1 2" key="1">
    <citation type="journal article" date="2019" name="Nat. Ecol. Evol.">
        <title>Megaphylogeny resolves global patterns of mushroom evolution.</title>
        <authorList>
            <person name="Varga T."/>
            <person name="Krizsan K."/>
            <person name="Foldi C."/>
            <person name="Dima B."/>
            <person name="Sanchez-Garcia M."/>
            <person name="Sanchez-Ramirez S."/>
            <person name="Szollosi G.J."/>
            <person name="Szarkandi J.G."/>
            <person name="Papp V."/>
            <person name="Albert L."/>
            <person name="Andreopoulos W."/>
            <person name="Angelini C."/>
            <person name="Antonin V."/>
            <person name="Barry K.W."/>
            <person name="Bougher N.L."/>
            <person name="Buchanan P."/>
            <person name="Buyck B."/>
            <person name="Bense V."/>
            <person name="Catcheside P."/>
            <person name="Chovatia M."/>
            <person name="Cooper J."/>
            <person name="Damon W."/>
            <person name="Desjardin D."/>
            <person name="Finy P."/>
            <person name="Geml J."/>
            <person name="Haridas S."/>
            <person name="Hughes K."/>
            <person name="Justo A."/>
            <person name="Karasinski D."/>
            <person name="Kautmanova I."/>
            <person name="Kiss B."/>
            <person name="Kocsube S."/>
            <person name="Kotiranta H."/>
            <person name="LaButti K.M."/>
            <person name="Lechner B.E."/>
            <person name="Liimatainen K."/>
            <person name="Lipzen A."/>
            <person name="Lukacs Z."/>
            <person name="Mihaltcheva S."/>
            <person name="Morgado L.N."/>
            <person name="Niskanen T."/>
            <person name="Noordeloos M.E."/>
            <person name="Ohm R.A."/>
            <person name="Ortiz-Santana B."/>
            <person name="Ovrebo C."/>
            <person name="Racz N."/>
            <person name="Riley R."/>
            <person name="Savchenko A."/>
            <person name="Shiryaev A."/>
            <person name="Soop K."/>
            <person name="Spirin V."/>
            <person name="Szebenyi C."/>
            <person name="Tomsovsky M."/>
            <person name="Tulloss R.E."/>
            <person name="Uehling J."/>
            <person name="Grigoriev I.V."/>
            <person name="Vagvolgyi C."/>
            <person name="Papp T."/>
            <person name="Martin F.M."/>
            <person name="Miettinen O."/>
            <person name="Hibbett D.S."/>
            <person name="Nagy L.G."/>
        </authorList>
    </citation>
    <scope>NUCLEOTIDE SEQUENCE [LARGE SCALE GENOMIC DNA]</scope>
    <source>
        <strain evidence="1 2">NL-1719</strain>
    </source>
</reference>
<gene>
    <name evidence="1" type="ORF">BDN72DRAFT_436745</name>
</gene>
<proteinExistence type="predicted"/>
<evidence type="ECO:0000313" key="1">
    <source>
        <dbReference type="EMBL" id="TFK71491.1"/>
    </source>
</evidence>
<dbReference type="EMBL" id="ML208297">
    <property type="protein sequence ID" value="TFK71491.1"/>
    <property type="molecule type" value="Genomic_DNA"/>
</dbReference>
<sequence length="233" mass="25146">MPSFFPPTTTTTSLASSSSTTTRGTLPPFRTLLVQGPYHPSAPIHLAYSALTSPSNATPQTPERPSGVDSDSMVAEATSTNLNSSPAPRPVVLLSPSKKQFGKTLAAFNDGWIITQTGRVDVLKTLQDAVVLYPPSAAHLCYALSMFRVCPPVVPETDAGKAWLKPKTTFVEVPSLIILLELSKYFLKEEEGGVGTSEDQQWTLSSYLAVVATAQSTLSRLLEPRKIYPSRHL</sequence>
<protein>
    <submittedName>
        <fullName evidence="1">Uncharacterized protein</fullName>
    </submittedName>
</protein>
<accession>A0ACD3B1J3</accession>